<dbReference type="Pfam" id="PF00512">
    <property type="entry name" value="HisKA"/>
    <property type="match status" value="1"/>
</dbReference>
<dbReference type="Pfam" id="PF02518">
    <property type="entry name" value="HATPase_c"/>
    <property type="match status" value="1"/>
</dbReference>
<dbReference type="SUPFAM" id="SSF47384">
    <property type="entry name" value="Homodimeric domain of signal transducing histidine kinase"/>
    <property type="match status" value="1"/>
</dbReference>
<dbReference type="InterPro" id="IPR036097">
    <property type="entry name" value="HisK_dim/P_sf"/>
</dbReference>
<feature type="domain" description="PAC" evidence="11">
    <location>
        <begin position="290"/>
        <end position="341"/>
    </location>
</feature>
<feature type="domain" description="PAS" evidence="10">
    <location>
        <begin position="217"/>
        <end position="287"/>
    </location>
</feature>
<evidence type="ECO:0000256" key="5">
    <source>
        <dbReference type="ARBA" id="ARBA00022777"/>
    </source>
</evidence>
<evidence type="ECO:0000313" key="13">
    <source>
        <dbReference type="Proteomes" id="UP000831485"/>
    </source>
</evidence>
<keyword evidence="4" id="KW-0808">Transferase</keyword>
<dbReference type="RefSeq" id="WP_246404967.1">
    <property type="nucleotide sequence ID" value="NZ_BLXY01000009.1"/>
</dbReference>
<dbReference type="CDD" id="cd00130">
    <property type="entry name" value="PAS"/>
    <property type="match status" value="1"/>
</dbReference>
<evidence type="ECO:0000313" key="12">
    <source>
        <dbReference type="EMBL" id="UPU35107.1"/>
    </source>
</evidence>
<protein>
    <recommendedName>
        <fullName evidence="2">histidine kinase</fullName>
        <ecNumber evidence="2">2.7.13.3</ecNumber>
    </recommendedName>
</protein>
<keyword evidence="13" id="KW-1185">Reference proteome</keyword>
<dbReference type="Pfam" id="PF08448">
    <property type="entry name" value="PAS_4"/>
    <property type="match status" value="1"/>
</dbReference>
<keyword evidence="5" id="KW-0418">Kinase</keyword>
<dbReference type="InterPro" id="IPR004358">
    <property type="entry name" value="Sig_transdc_His_kin-like_C"/>
</dbReference>
<dbReference type="Gene3D" id="3.30.450.20">
    <property type="entry name" value="PAS domain"/>
    <property type="match status" value="1"/>
</dbReference>
<keyword evidence="3" id="KW-0597">Phosphoprotein</keyword>
<evidence type="ECO:0000256" key="1">
    <source>
        <dbReference type="ARBA" id="ARBA00000085"/>
    </source>
</evidence>
<evidence type="ECO:0000259" key="9">
    <source>
        <dbReference type="PROSITE" id="PS50109"/>
    </source>
</evidence>
<dbReference type="SMART" id="SM00388">
    <property type="entry name" value="HisKA"/>
    <property type="match status" value="1"/>
</dbReference>
<dbReference type="InterPro" id="IPR003661">
    <property type="entry name" value="HisK_dim/P_dom"/>
</dbReference>
<dbReference type="PROSITE" id="PS50113">
    <property type="entry name" value="PAC"/>
    <property type="match status" value="1"/>
</dbReference>
<dbReference type="EC" id="2.7.13.3" evidence="2"/>
<dbReference type="NCBIfam" id="TIGR00229">
    <property type="entry name" value="sensory_box"/>
    <property type="match status" value="1"/>
</dbReference>
<comment type="catalytic activity">
    <reaction evidence="1">
        <text>ATP + protein L-histidine = ADP + protein N-phospho-L-histidine.</text>
        <dbReference type="EC" id="2.7.13.3"/>
    </reaction>
</comment>
<dbReference type="PROSITE" id="PS50109">
    <property type="entry name" value="HIS_KIN"/>
    <property type="match status" value="1"/>
</dbReference>
<proteinExistence type="predicted"/>
<gene>
    <name evidence="12" type="ORF">M1B72_16855</name>
</gene>
<keyword evidence="8" id="KW-0812">Transmembrane</keyword>
<dbReference type="InterPro" id="IPR000700">
    <property type="entry name" value="PAS-assoc_C"/>
</dbReference>
<dbReference type="InterPro" id="IPR003594">
    <property type="entry name" value="HATPase_dom"/>
</dbReference>
<accession>A0ABY4LF52</accession>
<dbReference type="InterPro" id="IPR050351">
    <property type="entry name" value="BphY/WalK/GraS-like"/>
</dbReference>
<name>A0ABY4LF52_9BACT</name>
<organism evidence="12 13">
    <name type="scientific">Geomonas paludis</name>
    <dbReference type="NCBI Taxonomy" id="2740185"/>
    <lineage>
        <taxon>Bacteria</taxon>
        <taxon>Pseudomonadati</taxon>
        <taxon>Thermodesulfobacteriota</taxon>
        <taxon>Desulfuromonadia</taxon>
        <taxon>Geobacterales</taxon>
        <taxon>Geobacteraceae</taxon>
        <taxon>Geomonas</taxon>
    </lineage>
</organism>
<evidence type="ECO:0000259" key="10">
    <source>
        <dbReference type="PROSITE" id="PS50112"/>
    </source>
</evidence>
<dbReference type="PANTHER" id="PTHR42878">
    <property type="entry name" value="TWO-COMPONENT HISTIDINE KINASE"/>
    <property type="match status" value="1"/>
</dbReference>
<keyword evidence="7" id="KW-0175">Coiled coil</keyword>
<dbReference type="Proteomes" id="UP000831485">
    <property type="component" value="Chromosome"/>
</dbReference>
<dbReference type="InterPro" id="IPR036890">
    <property type="entry name" value="HATPase_C_sf"/>
</dbReference>
<feature type="transmembrane region" description="Helical" evidence="8">
    <location>
        <begin position="165"/>
        <end position="183"/>
    </location>
</feature>
<dbReference type="Gene3D" id="1.10.287.130">
    <property type="match status" value="1"/>
</dbReference>
<evidence type="ECO:0000256" key="4">
    <source>
        <dbReference type="ARBA" id="ARBA00022679"/>
    </source>
</evidence>
<dbReference type="SMART" id="SM00387">
    <property type="entry name" value="HATPase_c"/>
    <property type="match status" value="1"/>
</dbReference>
<dbReference type="SUPFAM" id="SSF55785">
    <property type="entry name" value="PYP-like sensor domain (PAS domain)"/>
    <property type="match status" value="1"/>
</dbReference>
<dbReference type="SUPFAM" id="SSF55874">
    <property type="entry name" value="ATPase domain of HSP90 chaperone/DNA topoisomerase II/histidine kinase"/>
    <property type="match status" value="1"/>
</dbReference>
<feature type="coiled-coil region" evidence="7">
    <location>
        <begin position="329"/>
        <end position="363"/>
    </location>
</feature>
<dbReference type="InterPro" id="IPR035965">
    <property type="entry name" value="PAS-like_dom_sf"/>
</dbReference>
<dbReference type="CDD" id="cd00082">
    <property type="entry name" value="HisKA"/>
    <property type="match status" value="1"/>
</dbReference>
<feature type="transmembrane region" description="Helical" evidence="8">
    <location>
        <begin position="27"/>
        <end position="48"/>
    </location>
</feature>
<evidence type="ECO:0000256" key="6">
    <source>
        <dbReference type="ARBA" id="ARBA00023136"/>
    </source>
</evidence>
<dbReference type="InterPro" id="IPR000014">
    <property type="entry name" value="PAS"/>
</dbReference>
<sequence length="582" mass="65603">MSEMRSPIARFKTCIWKRGGSTMEHHLFVLLCITAAVASFFVVIPTNYLQHLPVYINVCVAVFGVLALLLLCEASRGRYHTAALFFLFLVLLNLIWFPNAASEGSLPLYFFCLLMYLPIFFRGRARWLPLAVTFIDAMVLMALELRFPEWVTPFRSEQDRLADNIVGFAVTTVFCAVMLWTLLRNYEKEQNRLVAVNEELQRVIVERAEVEGALLQNQELLNSVINGTTDAIFVKDINGRYLLFNKASCQMTGKTQEQVLGKDDMEVFPSEVACSVMAMDQQVLTANRTQVGERELVGGGGRYVVEVIKGPLHNKQGQVVGLFGISRDVTQSRRMAEELRQLNEELERRVVERTERLEVAMREQEAFSYSVSHDLRGPLRHINSYGSILLEEFGPDLAPEARGYLERIRTSSKRMGDLIDGLLELSRIGRSELNRDTVSLSELAFGIGCKLQDSEPSRRVDFLIQPGLHVEGDRLLLELMLESLVGNAWKYSSVRERARIELGSSLHEEGEAFFIKDNGVGFDMAYQDKLFGAFQRLHGAEFEGTGIGLATVKRIVERHGGSVWAHGVVDQGATVYFTLPRG</sequence>
<dbReference type="SMART" id="SM00091">
    <property type="entry name" value="PAS"/>
    <property type="match status" value="1"/>
</dbReference>
<feature type="domain" description="Histidine kinase" evidence="9">
    <location>
        <begin position="370"/>
        <end position="582"/>
    </location>
</feature>
<evidence type="ECO:0000256" key="7">
    <source>
        <dbReference type="SAM" id="Coils"/>
    </source>
</evidence>
<dbReference type="InterPro" id="IPR005467">
    <property type="entry name" value="His_kinase_dom"/>
</dbReference>
<dbReference type="PROSITE" id="PS50112">
    <property type="entry name" value="PAS"/>
    <property type="match status" value="1"/>
</dbReference>
<feature type="transmembrane region" description="Helical" evidence="8">
    <location>
        <begin position="79"/>
        <end position="98"/>
    </location>
</feature>
<dbReference type="EMBL" id="CP096574">
    <property type="protein sequence ID" value="UPU35107.1"/>
    <property type="molecule type" value="Genomic_DNA"/>
</dbReference>
<reference evidence="12" key="1">
    <citation type="submission" date="2022-04" db="EMBL/GenBank/DDBJ databases">
        <authorList>
            <person name="Liu G."/>
        </authorList>
    </citation>
    <scope>NUCLEOTIDE SEQUENCE</scope>
    <source>
        <strain evidence="12">RG22</strain>
    </source>
</reference>
<keyword evidence="6 8" id="KW-0472">Membrane</keyword>
<feature type="transmembrane region" description="Helical" evidence="8">
    <location>
        <begin position="104"/>
        <end position="121"/>
    </location>
</feature>
<dbReference type="InterPro" id="IPR013656">
    <property type="entry name" value="PAS_4"/>
</dbReference>
<evidence type="ECO:0000259" key="11">
    <source>
        <dbReference type="PROSITE" id="PS50113"/>
    </source>
</evidence>
<dbReference type="PRINTS" id="PR00344">
    <property type="entry name" value="BCTRLSENSOR"/>
</dbReference>
<dbReference type="Gene3D" id="3.30.565.10">
    <property type="entry name" value="Histidine kinase-like ATPase, C-terminal domain"/>
    <property type="match status" value="1"/>
</dbReference>
<keyword evidence="8" id="KW-1133">Transmembrane helix</keyword>
<feature type="transmembrane region" description="Helical" evidence="8">
    <location>
        <begin position="54"/>
        <end position="72"/>
    </location>
</feature>
<dbReference type="PANTHER" id="PTHR42878:SF15">
    <property type="entry name" value="BACTERIOPHYTOCHROME"/>
    <property type="match status" value="1"/>
</dbReference>
<evidence type="ECO:0000256" key="8">
    <source>
        <dbReference type="SAM" id="Phobius"/>
    </source>
</evidence>
<evidence type="ECO:0000256" key="2">
    <source>
        <dbReference type="ARBA" id="ARBA00012438"/>
    </source>
</evidence>
<evidence type="ECO:0000256" key="3">
    <source>
        <dbReference type="ARBA" id="ARBA00022553"/>
    </source>
</evidence>